<dbReference type="SUPFAM" id="SSF52540">
    <property type="entry name" value="P-loop containing nucleoside triphosphate hydrolases"/>
    <property type="match status" value="1"/>
</dbReference>
<name>A0ABS5YKF7_9ACTN</name>
<dbReference type="InterPro" id="IPR011990">
    <property type="entry name" value="TPR-like_helical_dom_sf"/>
</dbReference>
<dbReference type="PANTHER" id="PTHR19959">
    <property type="entry name" value="KINESIN LIGHT CHAIN"/>
    <property type="match status" value="1"/>
</dbReference>
<organism evidence="1 2">
    <name type="scientific">Paractinoplanes bogorensis</name>
    <dbReference type="NCBI Taxonomy" id="1610840"/>
    <lineage>
        <taxon>Bacteria</taxon>
        <taxon>Bacillati</taxon>
        <taxon>Actinomycetota</taxon>
        <taxon>Actinomycetes</taxon>
        <taxon>Micromonosporales</taxon>
        <taxon>Micromonosporaceae</taxon>
        <taxon>Paractinoplanes</taxon>
    </lineage>
</organism>
<comment type="caution">
    <text evidence="1">The sequence shown here is derived from an EMBL/GenBank/DDBJ whole genome shotgun (WGS) entry which is preliminary data.</text>
</comment>
<dbReference type="Proteomes" id="UP001519654">
    <property type="component" value="Unassembled WGS sequence"/>
</dbReference>
<protein>
    <recommendedName>
        <fullName evidence="3">Tetratricopeptide repeat protein</fullName>
    </recommendedName>
</protein>
<dbReference type="Gene3D" id="1.25.40.10">
    <property type="entry name" value="Tetratricopeptide repeat domain"/>
    <property type="match status" value="2"/>
</dbReference>
<proteinExistence type="predicted"/>
<sequence length="966" mass="103378">MDGSRWMTRGVPAGVSTVLGVAVGTLTNLATGEWSWTLTTGLVGLAAGWAGWETWRHGRSERSAAVEARARVLAPLEPRDSETGGVFGLLAPGLRVVPLQGRRAELDELSEWQSGEDPTGVLVLSGPAGVGKTRLALEFGLSRTEPWVAGWLEAGAGGSALPAIAACGDPALVLVDDADIRPDLPDLLTALAAYGGKPPVRVLLIARNSASLQADLRTRVPDAARALTRGQVLELSAHGGPGDRERWFALAVGKFARRAELRAPSVKALAGRVGDDGETMLTVQTRALLTVLELTRRPARRAAGDELIRQLFAHEEAWWESAATAPGWGVSTLSKQIRQRCILALALLRADDEDAAVRVLRRVPDLADAPEAQVRDVARWVGNLYPHGTGVLIEPEMFGLWFLVDRLSEQPGIAARLIHGLDRPEYHRVVTTLTRAAVTFPAALTLLGKVWRSGDDDSALLAVRIAWVYATVELDEHLAAFVDDYDAPQPVFAALEDSFPSFALPRTQVAVSRRLVDFGRIAVAADPRCLDDLAAASTNLGVALAKIGQHRESIEVLAEAADLWRTLAGDDPDLRDAFAGTLLNQAAAANDVEDAQAAYDTADEAVALFRSLAAEDTEHEGMLHRALQALANYSDALGDTQRSVLLGEEVVAYWRSTVVDSPVRPALAWALDQLGLSLAHLGMDERALAVAGEATALYRIAAADNAAYEPELAVALTNLTARALDSAELELAGAAADEAVDLYRRLAAHNPGYSAQFAAALTNYSITALRSENLESACSTAEEAVAIARRPATADIAGDVVLAGALDVFGATLERRGNTEQAGATADEVVTLWRTVAADNPAREGKLVDALLTSSTRARHRGDARRAHALADEAVTLARTFEPSNPVDRYRLAHSLDNAAMARCAGADHEGEFACYAEALDLYQEVSMSEGSRYAQVYRDAVVRLQEVYAGHGQYELAAELWLRRL</sequence>
<reference evidence="1 2" key="1">
    <citation type="submission" date="2021-06" db="EMBL/GenBank/DDBJ databases">
        <title>Actinoplanes lichenicola sp. nov., and Actinoplanes ovalisporus sp. nov., isolated from lichen in Thailand.</title>
        <authorList>
            <person name="Saeng-In P."/>
            <person name="Kanchanasin P."/>
            <person name="Yuki M."/>
            <person name="Kudo T."/>
            <person name="Ohkuma M."/>
            <person name="Phongsopitanun W."/>
            <person name="Tanasupawat S."/>
        </authorList>
    </citation>
    <scope>NUCLEOTIDE SEQUENCE [LARGE SCALE GENOMIC DNA]</scope>
    <source>
        <strain evidence="1 2">NBRC 110975</strain>
    </source>
</reference>
<evidence type="ECO:0000313" key="1">
    <source>
        <dbReference type="EMBL" id="MBU2663950.1"/>
    </source>
</evidence>
<dbReference type="RefSeq" id="WP_215786062.1">
    <property type="nucleotide sequence ID" value="NZ_JAHKKG010000003.1"/>
</dbReference>
<dbReference type="PANTHER" id="PTHR19959:SF119">
    <property type="entry name" value="FUNGAL LIPASE-LIKE DOMAIN-CONTAINING PROTEIN"/>
    <property type="match status" value="1"/>
</dbReference>
<evidence type="ECO:0000313" key="2">
    <source>
        <dbReference type="Proteomes" id="UP001519654"/>
    </source>
</evidence>
<gene>
    <name evidence="1" type="ORF">KOI35_10655</name>
</gene>
<accession>A0ABS5YKF7</accession>
<dbReference type="SUPFAM" id="SSF48452">
    <property type="entry name" value="TPR-like"/>
    <property type="match status" value="2"/>
</dbReference>
<dbReference type="EMBL" id="JAHKKG010000003">
    <property type="protein sequence ID" value="MBU2663950.1"/>
    <property type="molecule type" value="Genomic_DNA"/>
</dbReference>
<keyword evidence="2" id="KW-1185">Reference proteome</keyword>
<evidence type="ECO:0008006" key="3">
    <source>
        <dbReference type="Google" id="ProtNLM"/>
    </source>
</evidence>
<dbReference type="InterPro" id="IPR027417">
    <property type="entry name" value="P-loop_NTPase"/>
</dbReference>